<dbReference type="EMBL" id="JBHRZH010000004">
    <property type="protein sequence ID" value="MFC3760131.1"/>
    <property type="molecule type" value="Genomic_DNA"/>
</dbReference>
<organism evidence="1 2">
    <name type="scientific">Tenggerimyces flavus</name>
    <dbReference type="NCBI Taxonomy" id="1708749"/>
    <lineage>
        <taxon>Bacteria</taxon>
        <taxon>Bacillati</taxon>
        <taxon>Actinomycetota</taxon>
        <taxon>Actinomycetes</taxon>
        <taxon>Propionibacteriales</taxon>
        <taxon>Nocardioidaceae</taxon>
        <taxon>Tenggerimyces</taxon>
    </lineage>
</organism>
<protein>
    <submittedName>
        <fullName evidence="1">Nucleotidyltransferase domain-containing protein</fullName>
    </submittedName>
</protein>
<dbReference type="RefSeq" id="WP_205120054.1">
    <property type="nucleotide sequence ID" value="NZ_JAFBCM010000001.1"/>
</dbReference>
<evidence type="ECO:0000313" key="2">
    <source>
        <dbReference type="Proteomes" id="UP001595699"/>
    </source>
</evidence>
<dbReference type="InterPro" id="IPR043519">
    <property type="entry name" value="NT_sf"/>
</dbReference>
<gene>
    <name evidence="1" type="ORF">ACFOUW_04735</name>
</gene>
<keyword evidence="2" id="KW-1185">Reference proteome</keyword>
<dbReference type="Pfam" id="PF10706">
    <property type="entry name" value="Aminoglyc_resit"/>
    <property type="match status" value="1"/>
</dbReference>
<sequence>MLDDAEFYRWYGPWTPPSPVGVASLLAGLPVRWWIVGGWTIEAFTGVEREHEDIDVSILRSDLAGLLSHVGSSLCVWTNVAGSIRPLRSASDLPDECRQLWVRRDGSSPWLFDLLLTPHEGSTWLCIRDHAVRLPMAGVLFEHDGITYQRPEITLLLKAHLDREKDRADLAVTLPLLEPSRRSWLRKTLEQLQPGHPWLAEI</sequence>
<dbReference type="InterPro" id="IPR019646">
    <property type="entry name" value="Aminoglyc_AdlTrfase"/>
</dbReference>
<accession>A0ABV7Y697</accession>
<name>A0ABV7Y697_9ACTN</name>
<comment type="caution">
    <text evidence="1">The sequence shown here is derived from an EMBL/GenBank/DDBJ whole genome shotgun (WGS) entry which is preliminary data.</text>
</comment>
<dbReference type="Gene3D" id="3.30.460.40">
    <property type="match status" value="1"/>
</dbReference>
<dbReference type="Proteomes" id="UP001595699">
    <property type="component" value="Unassembled WGS sequence"/>
</dbReference>
<evidence type="ECO:0000313" key="1">
    <source>
        <dbReference type="EMBL" id="MFC3760131.1"/>
    </source>
</evidence>
<reference evidence="2" key="1">
    <citation type="journal article" date="2019" name="Int. J. Syst. Evol. Microbiol.">
        <title>The Global Catalogue of Microorganisms (GCM) 10K type strain sequencing project: providing services to taxonomists for standard genome sequencing and annotation.</title>
        <authorList>
            <consortium name="The Broad Institute Genomics Platform"/>
            <consortium name="The Broad Institute Genome Sequencing Center for Infectious Disease"/>
            <person name="Wu L."/>
            <person name="Ma J."/>
        </authorList>
    </citation>
    <scope>NUCLEOTIDE SEQUENCE [LARGE SCALE GENOMIC DNA]</scope>
    <source>
        <strain evidence="2">CGMCC 4.7241</strain>
    </source>
</reference>
<dbReference type="SUPFAM" id="SSF81301">
    <property type="entry name" value="Nucleotidyltransferase"/>
    <property type="match status" value="1"/>
</dbReference>
<proteinExistence type="predicted"/>